<sequence length="234" mass="27545">MTVNVKWLSKEHKNRSTLFYFTKAEHALTNLQHRRVKVSSFSKCNDLFELASFSMKSSEVRKEHEEWLQQVESNFGLICFSFNWRHPLMWAHYANNGSGVCMVFSVANECFTSVEYIPDREKRGENFSFPRPQNDSIFFDFCSKKFSAWRYEQEARMFCNLRSMKGESGQGDIVYKNFSHELKPLGIIKGPRPQLSQAEILDASDTPIQFFQCRAAFSKYEMVVQQSKKRWYVK</sequence>
<dbReference type="InterPro" id="IPR021352">
    <property type="entry name" value="DUF2971"/>
</dbReference>
<reference evidence="2" key="1">
    <citation type="submission" date="2018-12" db="EMBL/GenBank/DDBJ databases">
        <title>Complete genome sequence of Roseovarius sp. MME-070.</title>
        <authorList>
            <person name="Nam Y.-D."/>
            <person name="Kang J."/>
            <person name="Chung W.-H."/>
            <person name="Park Y.S."/>
        </authorList>
    </citation>
    <scope>NUCLEOTIDE SEQUENCE [LARGE SCALE GENOMIC DNA]</scope>
    <source>
        <strain evidence="2">MME-070</strain>
    </source>
</reference>
<gene>
    <name evidence="1" type="ORF">EI983_17680</name>
</gene>
<dbReference type="Proteomes" id="UP000428330">
    <property type="component" value="Chromosome"/>
</dbReference>
<dbReference type="OrthoDB" id="4119964at2"/>
<proteinExistence type="predicted"/>
<dbReference type="EMBL" id="CP034348">
    <property type="protein sequence ID" value="QGY00001.1"/>
    <property type="molecule type" value="Genomic_DNA"/>
</dbReference>
<evidence type="ECO:0000313" key="1">
    <source>
        <dbReference type="EMBL" id="QGY00001.1"/>
    </source>
</evidence>
<keyword evidence="2" id="KW-1185">Reference proteome</keyword>
<dbReference type="RefSeq" id="WP_157708682.1">
    <property type="nucleotide sequence ID" value="NZ_CP034348.1"/>
</dbReference>
<evidence type="ECO:0000313" key="2">
    <source>
        <dbReference type="Proteomes" id="UP000428330"/>
    </source>
</evidence>
<dbReference type="KEGG" id="rom:EI983_17680"/>
<dbReference type="AlphaFoldDB" id="A0A6I6IS27"/>
<accession>A0A6I6IS27</accession>
<protein>
    <submittedName>
        <fullName evidence="1">DUF2971 domain-containing protein</fullName>
    </submittedName>
</protein>
<dbReference type="Pfam" id="PF11185">
    <property type="entry name" value="DUF2971"/>
    <property type="match status" value="1"/>
</dbReference>
<organism evidence="1 2">
    <name type="scientific">Roseovarius faecimaris</name>
    <dbReference type="NCBI Taxonomy" id="2494550"/>
    <lineage>
        <taxon>Bacteria</taxon>
        <taxon>Pseudomonadati</taxon>
        <taxon>Pseudomonadota</taxon>
        <taxon>Alphaproteobacteria</taxon>
        <taxon>Rhodobacterales</taxon>
        <taxon>Roseobacteraceae</taxon>
        <taxon>Roseovarius</taxon>
    </lineage>
</organism>
<name>A0A6I6IS27_9RHOB</name>